<evidence type="ECO:0000256" key="10">
    <source>
        <dbReference type="SAM" id="Coils"/>
    </source>
</evidence>
<dbReference type="InterPro" id="IPR036390">
    <property type="entry name" value="WH_DNA-bd_sf"/>
</dbReference>
<feature type="compositionally biased region" description="Basic and acidic residues" evidence="11">
    <location>
        <begin position="449"/>
        <end position="465"/>
    </location>
</feature>
<keyword evidence="6" id="KW-0238">DNA-binding</keyword>
<evidence type="ECO:0000256" key="6">
    <source>
        <dbReference type="ARBA" id="ARBA00023125"/>
    </source>
</evidence>
<evidence type="ECO:0000256" key="1">
    <source>
        <dbReference type="ARBA" id="ARBA00004123"/>
    </source>
</evidence>
<accession>A0A7I8L668</accession>
<dbReference type="SMART" id="SM00415">
    <property type="entry name" value="HSF"/>
    <property type="match status" value="1"/>
</dbReference>
<keyword evidence="8" id="KW-0539">Nucleus</keyword>
<evidence type="ECO:0000313" key="14">
    <source>
        <dbReference type="Proteomes" id="UP000663760"/>
    </source>
</evidence>
<name>A0A7I8L668_SPIIN</name>
<keyword evidence="3" id="KW-0597">Phosphoprotein</keyword>
<evidence type="ECO:0000256" key="11">
    <source>
        <dbReference type="SAM" id="MobiDB-lite"/>
    </source>
</evidence>
<gene>
    <name evidence="13" type="ORF">SI8410_11015423</name>
</gene>
<evidence type="ECO:0000256" key="9">
    <source>
        <dbReference type="RuleBase" id="RU004020"/>
    </source>
</evidence>
<feature type="region of interest" description="Disordered" evidence="11">
    <location>
        <begin position="261"/>
        <end position="288"/>
    </location>
</feature>
<keyword evidence="14" id="KW-1185">Reference proteome</keyword>
<comment type="similarity">
    <text evidence="9">Belongs to the HSF family.</text>
</comment>
<dbReference type="GO" id="GO:0000978">
    <property type="term" value="F:RNA polymerase II cis-regulatory region sequence-specific DNA binding"/>
    <property type="evidence" value="ECO:0007669"/>
    <property type="project" value="TreeGrafter"/>
</dbReference>
<dbReference type="Pfam" id="PF00447">
    <property type="entry name" value="HSF_DNA-bind"/>
    <property type="match status" value="1"/>
</dbReference>
<protein>
    <recommendedName>
        <fullName evidence="12">HSF-type DNA-binding domain-containing protein</fullName>
    </recommendedName>
</protein>
<dbReference type="PROSITE" id="PS00434">
    <property type="entry name" value="HSF_DOMAIN"/>
    <property type="match status" value="1"/>
</dbReference>
<dbReference type="OrthoDB" id="60033at2759"/>
<dbReference type="InterPro" id="IPR036388">
    <property type="entry name" value="WH-like_DNA-bd_sf"/>
</dbReference>
<dbReference type="PANTHER" id="PTHR10015">
    <property type="entry name" value="HEAT SHOCK TRANSCRIPTION FACTOR"/>
    <property type="match status" value="1"/>
</dbReference>
<dbReference type="GO" id="GO:0006357">
    <property type="term" value="P:regulation of transcription by RNA polymerase II"/>
    <property type="evidence" value="ECO:0007669"/>
    <property type="project" value="TreeGrafter"/>
</dbReference>
<dbReference type="AlphaFoldDB" id="A0A7I8L668"/>
<feature type="region of interest" description="Disordered" evidence="11">
    <location>
        <begin position="347"/>
        <end position="367"/>
    </location>
</feature>
<evidence type="ECO:0000256" key="8">
    <source>
        <dbReference type="ARBA" id="ARBA00023242"/>
    </source>
</evidence>
<dbReference type="GO" id="GO:0003700">
    <property type="term" value="F:DNA-binding transcription factor activity"/>
    <property type="evidence" value="ECO:0007669"/>
    <property type="project" value="InterPro"/>
</dbReference>
<comment type="subcellular location">
    <subcellularLocation>
        <location evidence="1">Nucleus</location>
    </subcellularLocation>
</comment>
<dbReference type="Proteomes" id="UP000663760">
    <property type="component" value="Chromosome 11"/>
</dbReference>
<feature type="compositionally biased region" description="Low complexity" evidence="11">
    <location>
        <begin position="393"/>
        <end position="405"/>
    </location>
</feature>
<evidence type="ECO:0000259" key="12">
    <source>
        <dbReference type="PROSITE" id="PS00434"/>
    </source>
</evidence>
<dbReference type="InterPro" id="IPR000232">
    <property type="entry name" value="HSF_DNA-bd"/>
</dbReference>
<evidence type="ECO:0000256" key="3">
    <source>
        <dbReference type="ARBA" id="ARBA00022553"/>
    </source>
</evidence>
<evidence type="ECO:0000256" key="7">
    <source>
        <dbReference type="ARBA" id="ARBA00023163"/>
    </source>
</evidence>
<keyword evidence="7" id="KW-0804">Transcription</keyword>
<evidence type="ECO:0000256" key="2">
    <source>
        <dbReference type="ARBA" id="ARBA00011233"/>
    </source>
</evidence>
<feature type="coiled-coil region" evidence="10">
    <location>
        <begin position="121"/>
        <end position="148"/>
    </location>
</feature>
<dbReference type="SUPFAM" id="SSF46785">
    <property type="entry name" value="Winged helix' DNA-binding domain"/>
    <property type="match status" value="1"/>
</dbReference>
<keyword evidence="4" id="KW-0805">Transcription regulation</keyword>
<dbReference type="GO" id="GO:0005634">
    <property type="term" value="C:nucleus"/>
    <property type="evidence" value="ECO:0007669"/>
    <property type="project" value="UniProtKB-SubCell"/>
</dbReference>
<sequence>MALDGGGGGGGPAPFLLKTYDMVEDPSTDEIVSWSDGKKSFIVWNPPQFASILLPTFFKHNNFSSFIRQLNTYGFRKIDPERWEFANEDFVQGKKHLLKNIHRRKPVYSHSHPPGGGDAERASMEEEIDRLTREKAELEAKLSRFKDQQSGTKFQLNDLDRRLQDMEQRQRKMLSFVSRAVQNPVFVDHLVQMAGAVPVDLSEAHKKRRLPGDVEGGQQQVPGSSTTTTTTILKPDACRLFQQDFSSKLKLGLSSAISDSNVLSPRTQSSDEDGFSPPRRLIGGGGHSKPECLSILPETMELSDSTTSSCPRTKIVSLPWQAGDADEGNRHISCHLNLTLASSPLQLGDSLSSGRIPSSRTQEMGNTSVADELDRAATAKIHSASAVGDVNPSANQSSSAAAAAAPGKPNDKFWEQFLTERPGSSDTEEANSALRATSPAEQQQEEDRDGDKIWRSRKDIDQLSL</sequence>
<dbReference type="Gene3D" id="1.10.10.10">
    <property type="entry name" value="Winged helix-like DNA-binding domain superfamily/Winged helix DNA-binding domain"/>
    <property type="match status" value="1"/>
</dbReference>
<comment type="subunit">
    <text evidence="2">Homotrimer.</text>
</comment>
<reference evidence="13" key="1">
    <citation type="submission" date="2020-02" db="EMBL/GenBank/DDBJ databases">
        <authorList>
            <person name="Scholz U."/>
            <person name="Mascher M."/>
            <person name="Fiebig A."/>
        </authorList>
    </citation>
    <scope>NUCLEOTIDE SEQUENCE</scope>
</reference>
<evidence type="ECO:0000256" key="5">
    <source>
        <dbReference type="ARBA" id="ARBA00023016"/>
    </source>
</evidence>
<dbReference type="GO" id="GO:0034605">
    <property type="term" value="P:cellular response to heat"/>
    <property type="evidence" value="ECO:0007669"/>
    <property type="project" value="TreeGrafter"/>
</dbReference>
<organism evidence="13 14">
    <name type="scientific">Spirodela intermedia</name>
    <name type="common">Intermediate duckweed</name>
    <dbReference type="NCBI Taxonomy" id="51605"/>
    <lineage>
        <taxon>Eukaryota</taxon>
        <taxon>Viridiplantae</taxon>
        <taxon>Streptophyta</taxon>
        <taxon>Embryophyta</taxon>
        <taxon>Tracheophyta</taxon>
        <taxon>Spermatophyta</taxon>
        <taxon>Magnoliopsida</taxon>
        <taxon>Liliopsida</taxon>
        <taxon>Araceae</taxon>
        <taxon>Lemnoideae</taxon>
        <taxon>Spirodela</taxon>
    </lineage>
</organism>
<proteinExistence type="inferred from homology"/>
<dbReference type="EMBL" id="LR746274">
    <property type="protein sequence ID" value="CAA7404745.1"/>
    <property type="molecule type" value="Genomic_DNA"/>
</dbReference>
<feature type="domain" description="HSF-type DNA-binding" evidence="12">
    <location>
        <begin position="54"/>
        <end position="78"/>
    </location>
</feature>
<dbReference type="PRINTS" id="PR00056">
    <property type="entry name" value="HSFDOMAIN"/>
</dbReference>
<keyword evidence="5" id="KW-0346">Stress response</keyword>
<dbReference type="PANTHER" id="PTHR10015:SF322">
    <property type="entry name" value="HEAT STRESS TRANSCRIPTION FACTOR A-7A"/>
    <property type="match status" value="1"/>
</dbReference>
<feature type="region of interest" description="Disordered" evidence="11">
    <location>
        <begin position="387"/>
        <end position="465"/>
    </location>
</feature>
<keyword evidence="10" id="KW-0175">Coiled coil</keyword>
<evidence type="ECO:0000256" key="4">
    <source>
        <dbReference type="ARBA" id="ARBA00023015"/>
    </source>
</evidence>
<evidence type="ECO:0000313" key="13">
    <source>
        <dbReference type="EMBL" id="CAA7404745.1"/>
    </source>
</evidence>
<dbReference type="FunFam" id="1.10.10.10:FF:000057">
    <property type="entry name" value="Heat shock transcription factor 1"/>
    <property type="match status" value="1"/>
</dbReference>